<dbReference type="NCBIfam" id="TIGR01733">
    <property type="entry name" value="AA-adenyl-dom"/>
    <property type="match status" value="1"/>
</dbReference>
<dbReference type="GO" id="GO:0043041">
    <property type="term" value="P:amino acid activation for nonribosomal peptide biosynthetic process"/>
    <property type="evidence" value="ECO:0007669"/>
    <property type="project" value="TreeGrafter"/>
</dbReference>
<dbReference type="Pfam" id="PF00668">
    <property type="entry name" value="Condensation"/>
    <property type="match status" value="1"/>
</dbReference>
<evidence type="ECO:0000259" key="5">
    <source>
        <dbReference type="PROSITE" id="PS50075"/>
    </source>
</evidence>
<dbReference type="PROSITE" id="PS50075">
    <property type="entry name" value="CARRIER"/>
    <property type="match status" value="2"/>
</dbReference>
<dbReference type="GO" id="GO:0005737">
    <property type="term" value="C:cytoplasm"/>
    <property type="evidence" value="ECO:0007669"/>
    <property type="project" value="TreeGrafter"/>
</dbReference>
<dbReference type="Pfam" id="PF00501">
    <property type="entry name" value="AMP-binding"/>
    <property type="match status" value="2"/>
</dbReference>
<dbReference type="GO" id="GO:0031177">
    <property type="term" value="F:phosphopantetheine binding"/>
    <property type="evidence" value="ECO:0007669"/>
    <property type="project" value="InterPro"/>
</dbReference>
<keyword evidence="4" id="KW-0597">Phosphoprotein</keyword>
<dbReference type="FunFam" id="3.40.50.980:FF:000001">
    <property type="entry name" value="Non-ribosomal peptide synthetase"/>
    <property type="match status" value="1"/>
</dbReference>
<proteinExistence type="inferred from homology"/>
<dbReference type="Gene3D" id="2.30.38.10">
    <property type="entry name" value="Luciferase, Domain 3"/>
    <property type="match status" value="1"/>
</dbReference>
<comment type="similarity">
    <text evidence="2">Belongs to the ATP-dependent AMP-binding enzyme family.</text>
</comment>
<dbReference type="SUPFAM" id="SSF52777">
    <property type="entry name" value="CoA-dependent acyltransferases"/>
    <property type="match status" value="2"/>
</dbReference>
<gene>
    <name evidence="6" type="ORF">HGH92_33255</name>
</gene>
<evidence type="ECO:0000256" key="4">
    <source>
        <dbReference type="ARBA" id="ARBA00022553"/>
    </source>
</evidence>
<dbReference type="Proteomes" id="UP000570474">
    <property type="component" value="Unassembled WGS sequence"/>
</dbReference>
<dbReference type="InterPro" id="IPR009081">
    <property type="entry name" value="PP-bd_ACP"/>
</dbReference>
<dbReference type="GO" id="GO:0044550">
    <property type="term" value="P:secondary metabolite biosynthetic process"/>
    <property type="evidence" value="ECO:0007669"/>
    <property type="project" value="TreeGrafter"/>
</dbReference>
<dbReference type="InterPro" id="IPR020806">
    <property type="entry name" value="PKS_PP-bd"/>
</dbReference>
<dbReference type="InterPro" id="IPR000873">
    <property type="entry name" value="AMP-dep_synth/lig_dom"/>
</dbReference>
<dbReference type="InterPro" id="IPR029058">
    <property type="entry name" value="AB_hydrolase_fold"/>
</dbReference>
<dbReference type="CDD" id="cd19531">
    <property type="entry name" value="LCL_NRPS-like"/>
    <property type="match status" value="1"/>
</dbReference>
<dbReference type="RefSeq" id="WP_168875175.1">
    <property type="nucleotide sequence ID" value="NZ_JABAIA010000006.1"/>
</dbReference>
<dbReference type="InterPro" id="IPR042099">
    <property type="entry name" value="ANL_N_sf"/>
</dbReference>
<dbReference type="InterPro" id="IPR045851">
    <property type="entry name" value="AMP-bd_C_sf"/>
</dbReference>
<dbReference type="Gene3D" id="3.30.300.30">
    <property type="match status" value="2"/>
</dbReference>
<comment type="cofactor">
    <cofactor evidence="1">
        <name>pantetheine 4'-phosphate</name>
        <dbReference type="ChEBI" id="CHEBI:47942"/>
    </cofactor>
</comment>
<dbReference type="InterPro" id="IPR036736">
    <property type="entry name" value="ACP-like_sf"/>
</dbReference>
<feature type="domain" description="Carrier" evidence="5">
    <location>
        <begin position="1578"/>
        <end position="1653"/>
    </location>
</feature>
<evidence type="ECO:0000256" key="2">
    <source>
        <dbReference type="ARBA" id="ARBA00006432"/>
    </source>
</evidence>
<dbReference type="FunFam" id="3.30.300.30:FF:000010">
    <property type="entry name" value="Enterobactin synthetase component F"/>
    <property type="match status" value="1"/>
</dbReference>
<dbReference type="PANTHER" id="PTHR45527">
    <property type="entry name" value="NONRIBOSOMAL PEPTIDE SYNTHETASE"/>
    <property type="match status" value="1"/>
</dbReference>
<dbReference type="InterPro" id="IPR025110">
    <property type="entry name" value="AMP-bd_C"/>
</dbReference>
<dbReference type="FunFam" id="1.10.1200.10:FF:000005">
    <property type="entry name" value="Nonribosomal peptide synthetase 1"/>
    <property type="match status" value="2"/>
</dbReference>
<dbReference type="Gene3D" id="3.40.50.980">
    <property type="match status" value="2"/>
</dbReference>
<dbReference type="InterPro" id="IPR001031">
    <property type="entry name" value="Thioesterase"/>
</dbReference>
<dbReference type="InterPro" id="IPR010071">
    <property type="entry name" value="AA_adenyl_dom"/>
</dbReference>
<dbReference type="Gene3D" id="3.30.559.30">
    <property type="entry name" value="Nonribosomal peptide synthetase, condensation domain"/>
    <property type="match status" value="1"/>
</dbReference>
<keyword evidence="3" id="KW-0596">Phosphopantetheine</keyword>
<dbReference type="InterPro" id="IPR020845">
    <property type="entry name" value="AMP-binding_CS"/>
</dbReference>
<accession>A0A847S1D0</accession>
<sequence length="1903" mass="212255">MKNKLIHTLIEGQARQYPDRVAVAGYGLRMSYHDLNGYANQLAHGLLSLGYRDEKHVGVYAGGGPLQVVALLACFKAGAVYVPMSADQAVHHLLQVITETGMQAIVTTTAHATTLKQLLAAHVVKIDTVIILDSPVDTVLPLSFEHHLPIENIVYNVADPDLDYDASGSAYVFYTSGSTGRSKGIIGSHVSLSHYIHWHQREWGIDGSFRISQLAPMTFDASLKDILTGLIGGATVCMPDSYIKNNPALLVEWLRNEQVTLLQTVPSVFRLITGSLQESGAPLADLRYVVLAGERLYGRDVLNWKAANGTTARLSNLYGLTETTILKTYYHIESWDWQPGEVLPVGVPITNTMVAVVNNNSLCVGGEIGEIYIKSPFISKGYIDPSLNEQHLIRNPLGDSELDLVWRTGDLGRYRNDGNLEILGRRDEQVKINGVRIELEQVRSVVLQQEGIMRVELVVYAGEDFQQELICYYTGKRYVPDQLRTLLSTDLNPAMLPGYYVWMDSFPLNMNGKVDRKALPRPEEILLKAGYEEPRAGLEQQVAQVWRNVLGIGIIGREDNFFSVGGSSLKAMQVATRVYKELDVQLTIADIFGHPVLCKLAEYVRQKKAASYQAIPRAGIQDSYPLSNSQRRLWVLSQISEQSVAYNIVPVYRIRGVLDLTALDGAFQRLSERHESLRTVFFLEGGEPRQRILPVGQPESGLVVRSFTGTNAEAQAYEYAAGIASEPFDLTNGPLFRTELLEIAKHEYLLVWSIHHIISDEWSMGVMVREVISAYNSLAEGTGPMFEPLPVQYKDYAVWQQAEVSGELFSKHRQYWLKQLEGELPVLAFPADYTRPSIKQHQGAVLRTGFPAEDSQAFQQLLRDKGLTPFMGMLALVNVLMFRYCGQSDLIIGTPVAGRDHPDLENQIGYFLNTLALRNHIKGEDSFTEVLENIRSTTVSAFTHKAYPFDLLVEELAVRRDLSRSPLFDVMVIWQSGQQDDAGQPALNGLEIESVHLHDTVSKFDLTFSFELNDGIFDFQIEYDTALFRKERIAQMAAHLGGILQAVVQSPAVAVKTLDYLPAAERQLLLDTFNNTGRDWRLERKDLVSCFERQVLQHPDEIALVTGEKIFSFSELNSLANQLADRLRRNHGITGGQLIGISMARNEYLVTGILGVLKAGAAYVPLDPAYPADRQDYIIEDSGLQLILVDNTSKTYQRKVPVLDLSAEDTLKDYATSNTAVVARPESLAYVFYTSGSTGRPKGVLIRHEGVVNMLSAVKEQLGITWADRWVAITTYTFDLSVMEMLLPLTMGCRLVLAGNDECNAPELLAALLESSGATILEATPAMWNLLLASGWKGREGLLAISGGEAMSEGLVQQLLKLTGRLWNMYGPTETTIFSTILEVNSPEQANLIGRPIANTQLYILDACQQLLPIGVPGELCIAGDGVALGYLNNDLLTKDRFIPHPYGKGKLYRTGDIASWTATGDVIFYGRRDNQIKVNGYRIELGEIEESLLASGLLRQAVVTVYQAGAEKVLVAYYTADGTVSAEALRSWLQDRLPQYMVPAYFMKMEQLPLTTNGKIDRKSLPAPQAQQQVYRMPVTAAEKALARIWEELLQKEKIGLDDNFFETGGHSLLAIQVISRIAKEFNHRLPLGIFMQNPTIGAQAAILAATQRNNEPALISAMGVHKAGRAAVYLLPPLIGSPLMYGKMSIALSAAYNCYGLQDAGFENAQKIDQSLEEKIKRFANQIMQHTTTKKVRLLGFSYGATIAFEIAKILEREGMEIILAVVDRPVIKRKLFLNLKRSPAEHEDINRFLERISRIDPTISYLSDINVNWNNNIRLMEKYNQKGKVKGPLLAFKSKDNLSRDFLSMDDWKEFSSHAFAHHYLEGDHYECLDMDDNIARIYEVLLQYDHIKETVNADY</sequence>
<dbReference type="SUPFAM" id="SSF47336">
    <property type="entry name" value="ACP-like"/>
    <property type="match status" value="2"/>
</dbReference>
<dbReference type="InterPro" id="IPR001242">
    <property type="entry name" value="Condensation_dom"/>
</dbReference>
<dbReference type="GO" id="GO:0003824">
    <property type="term" value="F:catalytic activity"/>
    <property type="evidence" value="ECO:0007669"/>
    <property type="project" value="InterPro"/>
</dbReference>
<dbReference type="InterPro" id="IPR023213">
    <property type="entry name" value="CAT-like_dom_sf"/>
</dbReference>
<dbReference type="Pfam" id="PF00550">
    <property type="entry name" value="PP-binding"/>
    <property type="match status" value="2"/>
</dbReference>
<keyword evidence="7" id="KW-1185">Reference proteome</keyword>
<dbReference type="SUPFAM" id="SSF53474">
    <property type="entry name" value="alpha/beta-Hydrolases"/>
    <property type="match status" value="1"/>
</dbReference>
<dbReference type="SUPFAM" id="SSF56801">
    <property type="entry name" value="Acetyl-CoA synthetase-like"/>
    <property type="match status" value="2"/>
</dbReference>
<dbReference type="PROSITE" id="PS00455">
    <property type="entry name" value="AMP_BINDING"/>
    <property type="match status" value="2"/>
</dbReference>
<evidence type="ECO:0000256" key="3">
    <source>
        <dbReference type="ARBA" id="ARBA00022450"/>
    </source>
</evidence>
<dbReference type="PROSITE" id="PS00012">
    <property type="entry name" value="PHOSPHOPANTETHEINE"/>
    <property type="match status" value="2"/>
</dbReference>
<dbReference type="Gene3D" id="3.30.559.10">
    <property type="entry name" value="Chloramphenicol acetyltransferase-like domain"/>
    <property type="match status" value="1"/>
</dbReference>
<dbReference type="Pfam" id="PF00975">
    <property type="entry name" value="Thioesterase"/>
    <property type="match status" value="1"/>
</dbReference>
<evidence type="ECO:0000313" key="7">
    <source>
        <dbReference type="Proteomes" id="UP000570474"/>
    </source>
</evidence>
<dbReference type="Pfam" id="PF13193">
    <property type="entry name" value="AMP-binding_C"/>
    <property type="match status" value="1"/>
</dbReference>
<protein>
    <submittedName>
        <fullName evidence="6">Amino acid adenylation domain-containing protein</fullName>
    </submittedName>
</protein>
<feature type="domain" description="Carrier" evidence="5">
    <location>
        <begin position="533"/>
        <end position="608"/>
    </location>
</feature>
<dbReference type="CDD" id="cd05930">
    <property type="entry name" value="A_NRPS"/>
    <property type="match status" value="1"/>
</dbReference>
<dbReference type="Gene3D" id="3.40.50.1820">
    <property type="entry name" value="alpha/beta hydrolase"/>
    <property type="match status" value="1"/>
</dbReference>
<dbReference type="PANTHER" id="PTHR45527:SF1">
    <property type="entry name" value="FATTY ACID SYNTHASE"/>
    <property type="match status" value="1"/>
</dbReference>
<evidence type="ECO:0000256" key="1">
    <source>
        <dbReference type="ARBA" id="ARBA00001957"/>
    </source>
</evidence>
<dbReference type="Gene3D" id="3.40.50.12780">
    <property type="entry name" value="N-terminal domain of ligase-like"/>
    <property type="match status" value="1"/>
</dbReference>
<dbReference type="InterPro" id="IPR006162">
    <property type="entry name" value="Ppantetheine_attach_site"/>
</dbReference>
<reference evidence="6 7" key="1">
    <citation type="submission" date="2020-04" db="EMBL/GenBank/DDBJ databases">
        <authorList>
            <person name="Yin C."/>
        </authorList>
    </citation>
    <scope>NUCLEOTIDE SEQUENCE [LARGE SCALE GENOMIC DNA]</scope>
    <source>
        <strain evidence="6 7">Ae27</strain>
    </source>
</reference>
<dbReference type="EMBL" id="JABAIA010000006">
    <property type="protein sequence ID" value="NLR69213.1"/>
    <property type="molecule type" value="Genomic_DNA"/>
</dbReference>
<evidence type="ECO:0000313" key="6">
    <source>
        <dbReference type="EMBL" id="NLR69213.1"/>
    </source>
</evidence>
<dbReference type="Gene3D" id="1.10.1200.10">
    <property type="entry name" value="ACP-like"/>
    <property type="match status" value="2"/>
</dbReference>
<comment type="caution">
    <text evidence="6">The sequence shown here is derived from an EMBL/GenBank/DDBJ whole genome shotgun (WGS) entry which is preliminary data.</text>
</comment>
<name>A0A847S1D0_9BACT</name>
<dbReference type="SMART" id="SM00823">
    <property type="entry name" value="PKS_PP"/>
    <property type="match status" value="2"/>
</dbReference>
<organism evidence="6 7">
    <name type="scientific">Chitinophaga varians</name>
    <dbReference type="NCBI Taxonomy" id="2202339"/>
    <lineage>
        <taxon>Bacteria</taxon>
        <taxon>Pseudomonadati</taxon>
        <taxon>Bacteroidota</taxon>
        <taxon>Chitinophagia</taxon>
        <taxon>Chitinophagales</taxon>
        <taxon>Chitinophagaceae</taxon>
        <taxon>Chitinophaga</taxon>
    </lineage>
</organism>